<name>I4BSP3_MYCCN</name>
<dbReference type="Gene3D" id="6.10.140.1340">
    <property type="match status" value="1"/>
</dbReference>
<keyword evidence="3" id="KW-0614">Plasmid</keyword>
<dbReference type="EMBL" id="CP003054">
    <property type="protein sequence ID" value="AFM20300.1"/>
    <property type="molecule type" value="Genomic_DNA"/>
</dbReference>
<gene>
    <name evidence="3" type="ordered locus">Mycch_5665</name>
</gene>
<dbReference type="HOGENOM" id="CLU_107126_0_0_11"/>
<dbReference type="Gene3D" id="3.40.250.10">
    <property type="entry name" value="Rhodanese-like domain"/>
    <property type="match status" value="1"/>
</dbReference>
<dbReference type="InterPro" id="IPR036873">
    <property type="entry name" value="Rhodanese-like_dom_sf"/>
</dbReference>
<dbReference type="AlphaFoldDB" id="I4BSP3"/>
<protein>
    <submittedName>
        <fullName evidence="3">Rhodanese-related sulfurtransferase</fullName>
    </submittedName>
</protein>
<evidence type="ECO:0000313" key="3">
    <source>
        <dbReference type="EMBL" id="AFM20300.1"/>
    </source>
</evidence>
<dbReference type="OrthoDB" id="9800872at2"/>
<sequence length="201" mass="21271">MTAAAIDSHHLNELLGSSSPPQVIDVRSPGEFETTHIAGTLNVPTDLLQQHRDELVAHLTRDVVLVCHSGQRAMKAQESLRTSGFDHARVLVGGVSAWEAAGFTVNRGRQRWGLERQVRLVAGSIVMTSVLSSIAAPRLKWIAAAIGGGLTVASLTNTCAMGMALAKLPYNSSATPDARTVISQLAGSSVERKGQLTGQLD</sequence>
<dbReference type="PANTHER" id="PTHR43031">
    <property type="entry name" value="FAD-DEPENDENT OXIDOREDUCTASE"/>
    <property type="match status" value="1"/>
</dbReference>
<dbReference type="CDD" id="cd00158">
    <property type="entry name" value="RHOD"/>
    <property type="match status" value="1"/>
</dbReference>
<dbReference type="GO" id="GO:0016740">
    <property type="term" value="F:transferase activity"/>
    <property type="evidence" value="ECO:0007669"/>
    <property type="project" value="UniProtKB-KW"/>
</dbReference>
<dbReference type="InterPro" id="IPR050229">
    <property type="entry name" value="GlpE_sulfurtransferase"/>
</dbReference>
<keyword evidence="4" id="KW-1185">Reference proteome</keyword>
<dbReference type="Pfam" id="PF00581">
    <property type="entry name" value="Rhodanese"/>
    <property type="match status" value="1"/>
</dbReference>
<dbReference type="InterPro" id="IPR021309">
    <property type="entry name" value="YgaP-like_TM"/>
</dbReference>
<proteinExistence type="predicted"/>
<dbReference type="InterPro" id="IPR001763">
    <property type="entry name" value="Rhodanese-like_dom"/>
</dbReference>
<evidence type="ECO:0000256" key="1">
    <source>
        <dbReference type="SAM" id="MobiDB-lite"/>
    </source>
</evidence>
<organism evidence="3 4">
    <name type="scientific">Mycolicibacterium chubuense (strain NBB4)</name>
    <name type="common">Mycobacterium chubuense</name>
    <dbReference type="NCBI Taxonomy" id="710421"/>
    <lineage>
        <taxon>Bacteria</taxon>
        <taxon>Bacillati</taxon>
        <taxon>Actinomycetota</taxon>
        <taxon>Actinomycetes</taxon>
        <taxon>Mycobacteriales</taxon>
        <taxon>Mycobacteriaceae</taxon>
        <taxon>Mycolicibacterium</taxon>
    </lineage>
</organism>
<geneLocation type="plasmid" evidence="3 4">
    <name>pMYCCH.01</name>
</geneLocation>
<keyword evidence="3" id="KW-0808">Transferase</keyword>
<dbReference type="SUPFAM" id="SSF52821">
    <property type="entry name" value="Rhodanese/Cell cycle control phosphatase"/>
    <property type="match status" value="1"/>
</dbReference>
<feature type="domain" description="Rhodanese" evidence="2">
    <location>
        <begin position="17"/>
        <end position="107"/>
    </location>
</feature>
<dbReference type="PROSITE" id="PS50206">
    <property type="entry name" value="RHODANESE_3"/>
    <property type="match status" value="1"/>
</dbReference>
<dbReference type="RefSeq" id="WP_014805572.1">
    <property type="nucleotide sequence ID" value="NC_018022.1"/>
</dbReference>
<dbReference type="Pfam" id="PF11127">
    <property type="entry name" value="YgaP-like_TM"/>
    <property type="match status" value="1"/>
</dbReference>
<accession>I4BSP3</accession>
<feature type="region of interest" description="Disordered" evidence="1">
    <location>
        <begin position="1"/>
        <end position="22"/>
    </location>
</feature>
<reference evidence="3 4" key="1">
    <citation type="submission" date="2012-06" db="EMBL/GenBank/DDBJ databases">
        <title>Complete sequence of plasmid 1 of Mycobacterium chubuense NBB4.</title>
        <authorList>
            <consortium name="US DOE Joint Genome Institute"/>
            <person name="Lucas S."/>
            <person name="Han J."/>
            <person name="Lapidus A."/>
            <person name="Cheng J.-F."/>
            <person name="Goodwin L."/>
            <person name="Pitluck S."/>
            <person name="Peters L."/>
            <person name="Mikhailova N."/>
            <person name="Teshima H."/>
            <person name="Detter J.C."/>
            <person name="Han C."/>
            <person name="Tapia R."/>
            <person name="Land M."/>
            <person name="Hauser L."/>
            <person name="Kyrpides N."/>
            <person name="Ivanova N."/>
            <person name="Pagani I."/>
            <person name="Mattes T."/>
            <person name="Holmes A."/>
            <person name="Rutledge P."/>
            <person name="Paulsen I."/>
            <person name="Coleman N."/>
            <person name="Woyke T."/>
        </authorList>
    </citation>
    <scope>NUCLEOTIDE SEQUENCE [LARGE SCALE GENOMIC DNA]</scope>
    <source>
        <strain evidence="3 4">NBB4</strain>
        <plasmid evidence="3 4">pMYCCH.01</plasmid>
    </source>
</reference>
<dbReference type="SMART" id="SM00450">
    <property type="entry name" value="RHOD"/>
    <property type="match status" value="1"/>
</dbReference>
<dbReference type="KEGG" id="mcb:Mycch_5665"/>
<dbReference type="Proteomes" id="UP000006057">
    <property type="component" value="Plasmid pMYCCH.01"/>
</dbReference>
<evidence type="ECO:0000313" key="4">
    <source>
        <dbReference type="Proteomes" id="UP000006057"/>
    </source>
</evidence>
<dbReference type="PATRIC" id="fig|710421.3.peg.5645"/>
<dbReference type="PANTHER" id="PTHR43031:SF7">
    <property type="entry name" value="NITRIC OXIDE REDUCTASE FLRD-NAD(+) REDUCTASE"/>
    <property type="match status" value="1"/>
</dbReference>
<evidence type="ECO:0000259" key="2">
    <source>
        <dbReference type="PROSITE" id="PS50206"/>
    </source>
</evidence>